<dbReference type="EMBL" id="BK014733">
    <property type="protein sequence ID" value="DAD73252.1"/>
    <property type="molecule type" value="Genomic_DNA"/>
</dbReference>
<organism evidence="1">
    <name type="scientific">Siphoviridae sp. ctxBC2</name>
    <dbReference type="NCBI Taxonomy" id="2826518"/>
    <lineage>
        <taxon>Viruses</taxon>
        <taxon>Duplodnaviria</taxon>
        <taxon>Heunggongvirae</taxon>
        <taxon>Uroviricota</taxon>
        <taxon>Caudoviricetes</taxon>
    </lineage>
</organism>
<sequence>MNTLDKIVEEIESMKNDAYETLKEERKRHGSSKTAEELESYLYGLTCAVDIVEKYADKENVE</sequence>
<accession>A0A8S5LTC7</accession>
<reference evidence="1" key="1">
    <citation type="journal article" date="2021" name="Proc. Natl. Acad. Sci. U.S.A.">
        <title>A Catalog of Tens of Thousands of Viruses from Human Metagenomes Reveals Hidden Associations with Chronic Diseases.</title>
        <authorList>
            <person name="Tisza M.J."/>
            <person name="Buck C.B."/>
        </authorList>
    </citation>
    <scope>NUCLEOTIDE SEQUENCE</scope>
    <source>
        <strain evidence="1">CtxBC2</strain>
    </source>
</reference>
<proteinExistence type="predicted"/>
<evidence type="ECO:0000313" key="1">
    <source>
        <dbReference type="EMBL" id="DAD73252.1"/>
    </source>
</evidence>
<protein>
    <submittedName>
        <fullName evidence="1">Uncharacterized protein</fullName>
    </submittedName>
</protein>
<name>A0A8S5LTC7_9CAUD</name>